<dbReference type="KEGG" id="psco:LY89DRAFT_691133"/>
<keyword evidence="3" id="KW-1185">Reference proteome</keyword>
<dbReference type="RefSeq" id="XP_018062595.1">
    <property type="nucleotide sequence ID" value="XM_018216238.1"/>
</dbReference>
<dbReference type="PANTHER" id="PTHR35910:SF6">
    <property type="entry name" value="2EXR DOMAIN-CONTAINING PROTEIN"/>
    <property type="match status" value="1"/>
</dbReference>
<organism evidence="2 3">
    <name type="scientific">Mollisia scopiformis</name>
    <name type="common">Conifer needle endophyte fungus</name>
    <name type="synonym">Phialocephala scopiformis</name>
    <dbReference type="NCBI Taxonomy" id="149040"/>
    <lineage>
        <taxon>Eukaryota</taxon>
        <taxon>Fungi</taxon>
        <taxon>Dikarya</taxon>
        <taxon>Ascomycota</taxon>
        <taxon>Pezizomycotina</taxon>
        <taxon>Leotiomycetes</taxon>
        <taxon>Helotiales</taxon>
        <taxon>Mollisiaceae</taxon>
        <taxon>Mollisia</taxon>
    </lineage>
</organism>
<feature type="domain" description="2EXR" evidence="1">
    <location>
        <begin position="4"/>
        <end position="109"/>
    </location>
</feature>
<evidence type="ECO:0000313" key="2">
    <source>
        <dbReference type="EMBL" id="KUJ08240.1"/>
    </source>
</evidence>
<sequence length="281" mass="32607">MSEFSPFPRLPPELRNKIWGHVANQEPRALDLWTDFKRCEIANTIFYTQAYECELSHRPPPPIFRVNSESRKEALKHYTLEFATGMTLPKGISVTVSARIYINYSVDILLPRGYWNLVAFSNLASRAGGRLKHLAVDVNGSLWKDNLRDYCKKRCWVFYELQELILYDSSGVDMFKRSDFLEKFRERYRGGPKDLSFTDWVEDPTAQMVGVKNIFEKMFDRIEGKVEEEVEKPKGEGRVLTEADIHPSYLKDCEPTHADDLQRPVVRLARLEVTEPTVVPI</sequence>
<dbReference type="EMBL" id="KQ947436">
    <property type="protein sequence ID" value="KUJ08240.1"/>
    <property type="molecule type" value="Genomic_DNA"/>
</dbReference>
<dbReference type="GeneID" id="28825964"/>
<gene>
    <name evidence="2" type="ORF">LY89DRAFT_691133</name>
</gene>
<evidence type="ECO:0000259" key="1">
    <source>
        <dbReference type="Pfam" id="PF20150"/>
    </source>
</evidence>
<dbReference type="Pfam" id="PF20150">
    <property type="entry name" value="2EXR"/>
    <property type="match status" value="1"/>
</dbReference>
<name>A0A132B756_MOLSC</name>
<reference evidence="2 3" key="1">
    <citation type="submission" date="2015-10" db="EMBL/GenBank/DDBJ databases">
        <title>Full genome of DAOMC 229536 Phialocephala scopiformis, a fungal endophyte of spruce producing the potent anti-insectan compound rugulosin.</title>
        <authorList>
            <consortium name="DOE Joint Genome Institute"/>
            <person name="Walker A.K."/>
            <person name="Frasz S.L."/>
            <person name="Seifert K.A."/>
            <person name="Miller J.D."/>
            <person name="Mondo S.J."/>
            <person name="Labutti K."/>
            <person name="Lipzen A."/>
            <person name="Dockter R."/>
            <person name="Kennedy M."/>
            <person name="Grigoriev I.V."/>
            <person name="Spatafora J.W."/>
        </authorList>
    </citation>
    <scope>NUCLEOTIDE SEQUENCE [LARGE SCALE GENOMIC DNA]</scope>
    <source>
        <strain evidence="2 3">CBS 120377</strain>
    </source>
</reference>
<dbReference type="Proteomes" id="UP000070700">
    <property type="component" value="Unassembled WGS sequence"/>
</dbReference>
<evidence type="ECO:0000313" key="3">
    <source>
        <dbReference type="Proteomes" id="UP000070700"/>
    </source>
</evidence>
<dbReference type="InterPro" id="IPR045518">
    <property type="entry name" value="2EXR"/>
</dbReference>
<dbReference type="PANTHER" id="PTHR35910">
    <property type="entry name" value="2EXR DOMAIN-CONTAINING PROTEIN"/>
    <property type="match status" value="1"/>
</dbReference>
<accession>A0A132B756</accession>
<proteinExistence type="predicted"/>
<dbReference type="OrthoDB" id="3473305at2759"/>
<protein>
    <recommendedName>
        <fullName evidence="1">2EXR domain-containing protein</fullName>
    </recommendedName>
</protein>
<dbReference type="InParanoid" id="A0A132B756"/>
<dbReference type="AlphaFoldDB" id="A0A132B756"/>